<keyword evidence="2" id="KW-0067">ATP-binding</keyword>
<evidence type="ECO:0000313" key="6">
    <source>
        <dbReference type="Proteomes" id="UP000712080"/>
    </source>
</evidence>
<comment type="caution">
    <text evidence="5">The sequence shown here is derived from an EMBL/GenBank/DDBJ whole genome shotgun (WGS) entry which is preliminary data.</text>
</comment>
<dbReference type="InterPro" id="IPR050625">
    <property type="entry name" value="ParA/MinD_ATPase"/>
</dbReference>
<dbReference type="Gene3D" id="3.40.50.300">
    <property type="entry name" value="P-loop containing nucleotide triphosphate hydrolases"/>
    <property type="match status" value="1"/>
</dbReference>
<feature type="transmembrane region" description="Helical" evidence="3">
    <location>
        <begin position="326"/>
        <end position="346"/>
    </location>
</feature>
<sequence length="360" mass="40792">MAKVISIVSGKGGCGKSLLTAVLGRALAKEQQRVLIVDMDIFVRGLTVLLDSFGNYGYKSPFNITTSDLLGVYRNNSKNYDPLSIPDLAIERFFECDVLRAVSNISQPLDYNDKDLSDQDFCNAQINYLLSHKSVSVYDYILIDNRAGMDSLVFASCSNSDIILSIAEDDEVGRITNLNLVNFIKFSKNVNHIFSIINKARKIRDVEEISKRLNERSDFSVVGVVPFDIEILENFGSEKFWHTVTETLYFKSVIDSWNRISKTNALVDIKEFRYNFPPKIFMNKSQGRYTLVERMLRVYSILFIFVGIGIYVYSKFLYEQISRLDLISLLSVVIGVFSLVLSTAGFKSFISGKKNDSQSD</sequence>
<keyword evidence="3" id="KW-0472">Membrane</keyword>
<proteinExistence type="predicted"/>
<dbReference type="GO" id="GO:0005524">
    <property type="term" value="F:ATP binding"/>
    <property type="evidence" value="ECO:0007669"/>
    <property type="project" value="UniProtKB-KW"/>
</dbReference>
<dbReference type="PANTHER" id="PTHR43384">
    <property type="entry name" value="SEPTUM SITE-DETERMINING PROTEIN MIND HOMOLOG, CHLOROPLASTIC-RELATED"/>
    <property type="match status" value="1"/>
</dbReference>
<keyword evidence="3" id="KW-0812">Transmembrane</keyword>
<reference evidence="5" key="1">
    <citation type="submission" date="2020-02" db="EMBL/GenBank/DDBJ databases">
        <title>Flavobacterium sp. genome.</title>
        <authorList>
            <person name="Jung H.S."/>
            <person name="Baek J.H."/>
            <person name="Jeon C.O."/>
        </authorList>
    </citation>
    <scope>NUCLEOTIDE SEQUENCE</scope>
    <source>
        <strain evidence="5">SE-s28</strain>
    </source>
</reference>
<dbReference type="RefSeq" id="WP_169525340.1">
    <property type="nucleotide sequence ID" value="NZ_JAAMPU010000077.1"/>
</dbReference>
<evidence type="ECO:0000259" key="4">
    <source>
        <dbReference type="Pfam" id="PF01656"/>
    </source>
</evidence>
<dbReference type="AlphaFoldDB" id="A0A972FIP2"/>
<gene>
    <name evidence="5" type="ORF">G6047_00405</name>
</gene>
<dbReference type="EMBL" id="JAAMPU010000077">
    <property type="protein sequence ID" value="NMH26478.1"/>
    <property type="molecule type" value="Genomic_DNA"/>
</dbReference>
<name>A0A972FIP2_9FLAO</name>
<dbReference type="GO" id="GO:0051782">
    <property type="term" value="P:negative regulation of cell division"/>
    <property type="evidence" value="ECO:0007669"/>
    <property type="project" value="TreeGrafter"/>
</dbReference>
<dbReference type="GO" id="GO:0005829">
    <property type="term" value="C:cytosol"/>
    <property type="evidence" value="ECO:0007669"/>
    <property type="project" value="TreeGrafter"/>
</dbReference>
<dbReference type="InterPro" id="IPR027417">
    <property type="entry name" value="P-loop_NTPase"/>
</dbReference>
<evidence type="ECO:0000256" key="1">
    <source>
        <dbReference type="ARBA" id="ARBA00022741"/>
    </source>
</evidence>
<evidence type="ECO:0000313" key="5">
    <source>
        <dbReference type="EMBL" id="NMH26478.1"/>
    </source>
</evidence>
<evidence type="ECO:0000256" key="2">
    <source>
        <dbReference type="ARBA" id="ARBA00022840"/>
    </source>
</evidence>
<dbReference type="SUPFAM" id="SSF52540">
    <property type="entry name" value="P-loop containing nucleoside triphosphate hydrolases"/>
    <property type="match status" value="1"/>
</dbReference>
<dbReference type="Proteomes" id="UP000712080">
    <property type="component" value="Unassembled WGS sequence"/>
</dbReference>
<dbReference type="PANTHER" id="PTHR43384:SF6">
    <property type="entry name" value="SEPTUM SITE-DETERMINING PROTEIN MIND HOMOLOG, CHLOROPLASTIC"/>
    <property type="match status" value="1"/>
</dbReference>
<feature type="domain" description="CobQ/CobB/MinD/ParA nucleotide binding" evidence="4">
    <location>
        <begin position="5"/>
        <end position="233"/>
    </location>
</feature>
<dbReference type="GO" id="GO:0016887">
    <property type="term" value="F:ATP hydrolysis activity"/>
    <property type="evidence" value="ECO:0007669"/>
    <property type="project" value="TreeGrafter"/>
</dbReference>
<keyword evidence="1" id="KW-0547">Nucleotide-binding</keyword>
<protein>
    <submittedName>
        <fullName evidence="5">AAA family ATPase</fullName>
    </submittedName>
</protein>
<keyword evidence="3" id="KW-1133">Transmembrane helix</keyword>
<dbReference type="GO" id="GO:0009898">
    <property type="term" value="C:cytoplasmic side of plasma membrane"/>
    <property type="evidence" value="ECO:0007669"/>
    <property type="project" value="TreeGrafter"/>
</dbReference>
<accession>A0A972FIP2</accession>
<keyword evidence="6" id="KW-1185">Reference proteome</keyword>
<evidence type="ECO:0000256" key="3">
    <source>
        <dbReference type="SAM" id="Phobius"/>
    </source>
</evidence>
<dbReference type="InterPro" id="IPR002586">
    <property type="entry name" value="CobQ/CobB/MinD/ParA_Nub-bd_dom"/>
</dbReference>
<dbReference type="Pfam" id="PF01656">
    <property type="entry name" value="CbiA"/>
    <property type="match status" value="1"/>
</dbReference>
<feature type="transmembrane region" description="Helical" evidence="3">
    <location>
        <begin position="296"/>
        <end position="314"/>
    </location>
</feature>
<organism evidence="5 6">
    <name type="scientific">Flavobacterium silvaticum</name>
    <dbReference type="NCBI Taxonomy" id="1852020"/>
    <lineage>
        <taxon>Bacteria</taxon>
        <taxon>Pseudomonadati</taxon>
        <taxon>Bacteroidota</taxon>
        <taxon>Flavobacteriia</taxon>
        <taxon>Flavobacteriales</taxon>
        <taxon>Flavobacteriaceae</taxon>
        <taxon>Flavobacterium</taxon>
    </lineage>
</organism>